<name>A0ABS2Q2A1_9BACL</name>
<proteinExistence type="inferred from homology"/>
<evidence type="ECO:0000313" key="9">
    <source>
        <dbReference type="Proteomes" id="UP000808914"/>
    </source>
</evidence>
<gene>
    <name evidence="8" type="ORF">JOD45_002650</name>
</gene>
<dbReference type="Pfam" id="PF03180">
    <property type="entry name" value="Lipoprotein_9"/>
    <property type="match status" value="1"/>
</dbReference>
<dbReference type="PANTHER" id="PTHR30429">
    <property type="entry name" value="D-METHIONINE-BINDING LIPOPROTEIN METQ"/>
    <property type="match status" value="1"/>
</dbReference>
<keyword evidence="5 6" id="KW-0449">Lipoprotein</keyword>
<feature type="chain" id="PRO_5046816781" description="Lipoprotein" evidence="7">
    <location>
        <begin position="22"/>
        <end position="272"/>
    </location>
</feature>
<comment type="similarity">
    <text evidence="6">Belongs to the nlpA lipoprotein family.</text>
</comment>
<dbReference type="SUPFAM" id="SSF53850">
    <property type="entry name" value="Periplasmic binding protein-like II"/>
    <property type="match status" value="1"/>
</dbReference>
<evidence type="ECO:0000256" key="7">
    <source>
        <dbReference type="SAM" id="SignalP"/>
    </source>
</evidence>
<sequence length="272" mass="29979">MKKIYALVISLSLVFLLAACGAGKDGKNEKTNTLTVGATPVPHAEILEKAKPILKKQGVNLKIVKFQDYVTPNKALAAGDIDANYFQTIPYLRVQEKKLHYNFKDVGNIHIEPIGIYSKKYKSLKQLPDGATIIMSNSVSDEPRMLLLLQKAGLIKLKNGGNVNSRIDDITSNPKHLKIEAKYDAAMLPKIYKNGEGDALLINTNYALDAGLDPKKDAIAMENEKSPYANAIVVKAKDENNPAVKKLVKVLHSKEIQDFINKKYKGAVVPIK</sequence>
<evidence type="ECO:0000256" key="1">
    <source>
        <dbReference type="ARBA" id="ARBA00004635"/>
    </source>
</evidence>
<protein>
    <recommendedName>
        <fullName evidence="6">Lipoprotein</fullName>
    </recommendedName>
</protein>
<evidence type="ECO:0000256" key="5">
    <source>
        <dbReference type="ARBA" id="ARBA00023288"/>
    </source>
</evidence>
<comment type="subcellular location">
    <subcellularLocation>
        <location evidence="1">Membrane</location>
        <topology evidence="1">Lipid-anchor</topology>
    </subcellularLocation>
</comment>
<evidence type="ECO:0000256" key="2">
    <source>
        <dbReference type="ARBA" id="ARBA00022729"/>
    </source>
</evidence>
<keyword evidence="4" id="KW-0564">Palmitate</keyword>
<keyword evidence="9" id="KW-1185">Reference proteome</keyword>
<organism evidence="8 9">
    <name type="scientific">Scopulibacillus daqui</name>
    <dbReference type="NCBI Taxonomy" id="1469162"/>
    <lineage>
        <taxon>Bacteria</taxon>
        <taxon>Bacillati</taxon>
        <taxon>Bacillota</taxon>
        <taxon>Bacilli</taxon>
        <taxon>Bacillales</taxon>
        <taxon>Sporolactobacillaceae</taxon>
        <taxon>Scopulibacillus</taxon>
    </lineage>
</organism>
<evidence type="ECO:0000256" key="6">
    <source>
        <dbReference type="PIRNR" id="PIRNR002854"/>
    </source>
</evidence>
<dbReference type="PROSITE" id="PS51257">
    <property type="entry name" value="PROKAR_LIPOPROTEIN"/>
    <property type="match status" value="1"/>
</dbReference>
<dbReference type="CDD" id="cd13597">
    <property type="entry name" value="PBP2_lipoprotein_Tp32"/>
    <property type="match status" value="1"/>
</dbReference>
<dbReference type="PIRSF" id="PIRSF002854">
    <property type="entry name" value="MetQ"/>
    <property type="match status" value="1"/>
</dbReference>
<accession>A0ABS2Q2A1</accession>
<dbReference type="RefSeq" id="WP_205004305.1">
    <property type="nucleotide sequence ID" value="NZ_JAFBER010000020.1"/>
</dbReference>
<evidence type="ECO:0000313" key="8">
    <source>
        <dbReference type="EMBL" id="MBM7646422.1"/>
    </source>
</evidence>
<keyword evidence="2 7" id="KW-0732">Signal</keyword>
<dbReference type="InterPro" id="IPR004872">
    <property type="entry name" value="Lipoprotein_NlpA"/>
</dbReference>
<dbReference type="PANTHER" id="PTHR30429:SF0">
    <property type="entry name" value="METHIONINE-BINDING LIPOPROTEIN METQ"/>
    <property type="match status" value="1"/>
</dbReference>
<dbReference type="EMBL" id="JAFBER010000020">
    <property type="protein sequence ID" value="MBM7646422.1"/>
    <property type="molecule type" value="Genomic_DNA"/>
</dbReference>
<dbReference type="Proteomes" id="UP000808914">
    <property type="component" value="Unassembled WGS sequence"/>
</dbReference>
<dbReference type="Gene3D" id="3.40.190.10">
    <property type="entry name" value="Periplasmic binding protein-like II"/>
    <property type="match status" value="2"/>
</dbReference>
<evidence type="ECO:0000256" key="3">
    <source>
        <dbReference type="ARBA" id="ARBA00023136"/>
    </source>
</evidence>
<keyword evidence="3" id="KW-0472">Membrane</keyword>
<evidence type="ECO:0000256" key="4">
    <source>
        <dbReference type="ARBA" id="ARBA00023139"/>
    </source>
</evidence>
<reference evidence="8 9" key="1">
    <citation type="submission" date="2021-01" db="EMBL/GenBank/DDBJ databases">
        <title>Genomic Encyclopedia of Type Strains, Phase IV (KMG-IV): sequencing the most valuable type-strain genomes for metagenomic binning, comparative biology and taxonomic classification.</title>
        <authorList>
            <person name="Goeker M."/>
        </authorList>
    </citation>
    <scope>NUCLEOTIDE SEQUENCE [LARGE SCALE GENOMIC DNA]</scope>
    <source>
        <strain evidence="8 9">DSM 28236</strain>
    </source>
</reference>
<comment type="caution">
    <text evidence="8">The sequence shown here is derived from an EMBL/GenBank/DDBJ whole genome shotgun (WGS) entry which is preliminary data.</text>
</comment>
<feature type="signal peptide" evidence="7">
    <location>
        <begin position="1"/>
        <end position="21"/>
    </location>
</feature>